<keyword evidence="4 6" id="KW-0235">DNA replication</keyword>
<comment type="similarity">
    <text evidence="2 6">Belongs to the GINS3/PSF3 family.</text>
</comment>
<organism evidence="9 10">
    <name type="scientific">Rhizopus oryzae</name>
    <name type="common">Mucormycosis agent</name>
    <name type="synonym">Rhizopus arrhizus var. delemar</name>
    <dbReference type="NCBI Taxonomy" id="64495"/>
    <lineage>
        <taxon>Eukaryota</taxon>
        <taxon>Fungi</taxon>
        <taxon>Fungi incertae sedis</taxon>
        <taxon>Mucoromycota</taxon>
        <taxon>Mucoromycotina</taxon>
        <taxon>Mucoromycetes</taxon>
        <taxon>Mucorales</taxon>
        <taxon>Mucorineae</taxon>
        <taxon>Rhizopodaceae</taxon>
        <taxon>Rhizopus</taxon>
    </lineage>
</organism>
<dbReference type="InterPro" id="IPR036224">
    <property type="entry name" value="GINS_bundle-like_dom_sf"/>
</dbReference>
<dbReference type="GO" id="GO:1902975">
    <property type="term" value="P:mitotic DNA replication initiation"/>
    <property type="evidence" value="ECO:0007669"/>
    <property type="project" value="TreeGrafter"/>
</dbReference>
<dbReference type="GO" id="GO:0000811">
    <property type="term" value="C:GINS complex"/>
    <property type="evidence" value="ECO:0007669"/>
    <property type="project" value="UniProtKB-UniRule"/>
</dbReference>
<feature type="domain" description="DNA replication complex GINS protein PSF3 N-terminal" evidence="8">
    <location>
        <begin position="7"/>
        <end position="57"/>
    </location>
</feature>
<evidence type="ECO:0000256" key="3">
    <source>
        <dbReference type="ARBA" id="ARBA00015140"/>
    </source>
</evidence>
<feature type="domain" description="GINS subunit" evidence="7">
    <location>
        <begin position="73"/>
        <end position="167"/>
    </location>
</feature>
<dbReference type="OrthoDB" id="10251744at2759"/>
<dbReference type="CDD" id="cd11713">
    <property type="entry name" value="GINS_A_psf3"/>
    <property type="match status" value="1"/>
</dbReference>
<proteinExistence type="inferred from homology"/>
<dbReference type="Gene3D" id="1.20.58.2050">
    <property type="match status" value="1"/>
</dbReference>
<dbReference type="InterPro" id="IPR021151">
    <property type="entry name" value="GINS_A"/>
</dbReference>
<dbReference type="InterPro" id="IPR010492">
    <property type="entry name" value="GINS_Psf3"/>
</dbReference>
<dbReference type="Proteomes" id="UP000717996">
    <property type="component" value="Unassembled WGS sequence"/>
</dbReference>
<sequence>MELDDYYNIDDILAEHTKVPCTVLYDFEKEANLSGDEVAVPRNTRVELPYWVAKPLAQYTNLIAIEIPRTYGTKVRNMLVASPESVDFRSLGAYFYEFGVKLVDFVVDEKLPGILEKAFKQRIKGIMNYSQSSGSTVGQDFIQKLDETEKDLYKSGQQSAINFRKWLNRAIYKIESVDIGNK</sequence>
<evidence type="ECO:0000259" key="8">
    <source>
        <dbReference type="Pfam" id="PF22466"/>
    </source>
</evidence>
<evidence type="ECO:0000256" key="2">
    <source>
        <dbReference type="ARBA" id="ARBA00006343"/>
    </source>
</evidence>
<evidence type="ECO:0000259" key="7">
    <source>
        <dbReference type="Pfam" id="PF05916"/>
    </source>
</evidence>
<dbReference type="Pfam" id="PF05916">
    <property type="entry name" value="Sld5"/>
    <property type="match status" value="1"/>
</dbReference>
<evidence type="ECO:0000256" key="6">
    <source>
        <dbReference type="RuleBase" id="RU367161"/>
    </source>
</evidence>
<comment type="subunit">
    <text evidence="6">Component of the GINS complex.</text>
</comment>
<dbReference type="EMBL" id="JAANIT010001959">
    <property type="protein sequence ID" value="KAG1538072.1"/>
    <property type="molecule type" value="Genomic_DNA"/>
</dbReference>
<keyword evidence="5 6" id="KW-0539">Nucleus</keyword>
<comment type="subcellular location">
    <subcellularLocation>
        <location evidence="1 6">Nucleus</location>
    </subcellularLocation>
</comment>
<dbReference type="AlphaFoldDB" id="A0A9P6Y339"/>
<dbReference type="SUPFAM" id="SSF160059">
    <property type="entry name" value="PriA/YqbF domain"/>
    <property type="match status" value="1"/>
</dbReference>
<name>A0A9P6Y339_RHIOR</name>
<evidence type="ECO:0000313" key="9">
    <source>
        <dbReference type="EMBL" id="KAG1538072.1"/>
    </source>
</evidence>
<evidence type="ECO:0000256" key="4">
    <source>
        <dbReference type="ARBA" id="ARBA00022705"/>
    </source>
</evidence>
<protein>
    <recommendedName>
        <fullName evidence="3 6">DNA replication complex GINS protein PSF3</fullName>
    </recommendedName>
</protein>
<reference evidence="9" key="1">
    <citation type="journal article" date="2020" name="Microb. Genom.">
        <title>Genetic diversity of clinical and environmental Mucorales isolates obtained from an investigation of mucormycosis cases among solid organ transplant recipients.</title>
        <authorList>
            <person name="Nguyen M.H."/>
            <person name="Kaul D."/>
            <person name="Muto C."/>
            <person name="Cheng S.J."/>
            <person name="Richter R.A."/>
            <person name="Bruno V.M."/>
            <person name="Liu G."/>
            <person name="Beyhan S."/>
            <person name="Sundermann A.J."/>
            <person name="Mounaud S."/>
            <person name="Pasculle A.W."/>
            <person name="Nierman W.C."/>
            <person name="Driscoll E."/>
            <person name="Cumbie R."/>
            <person name="Clancy C.J."/>
            <person name="Dupont C.L."/>
        </authorList>
    </citation>
    <scope>NUCLEOTIDE SEQUENCE</scope>
    <source>
        <strain evidence="9">GL16</strain>
    </source>
</reference>
<dbReference type="InterPro" id="IPR038437">
    <property type="entry name" value="GINS_Psf3_sf"/>
</dbReference>
<accession>A0A9P6Y339</accession>
<evidence type="ECO:0000256" key="1">
    <source>
        <dbReference type="ARBA" id="ARBA00004123"/>
    </source>
</evidence>
<evidence type="ECO:0000256" key="5">
    <source>
        <dbReference type="ARBA" id="ARBA00023242"/>
    </source>
</evidence>
<dbReference type="Pfam" id="PF22466">
    <property type="entry name" value="PSF3_N"/>
    <property type="match status" value="1"/>
</dbReference>
<dbReference type="SUPFAM" id="SSF158573">
    <property type="entry name" value="GINS helical bundle-like"/>
    <property type="match status" value="1"/>
</dbReference>
<evidence type="ECO:0000313" key="10">
    <source>
        <dbReference type="Proteomes" id="UP000717996"/>
    </source>
</evidence>
<gene>
    <name evidence="9" type="ORF">G6F51_009992</name>
</gene>
<comment type="function">
    <text evidence="6">The GINS complex plays an essential role in the initiation of DNA replication.</text>
</comment>
<dbReference type="PANTHER" id="PTHR22768">
    <property type="entry name" value="DNA REPLICATION COMPLEX GINS PROTEIN PSF3"/>
    <property type="match status" value="1"/>
</dbReference>
<dbReference type="InterPro" id="IPR055221">
    <property type="entry name" value="PSF3_N"/>
</dbReference>
<dbReference type="CDD" id="cd21693">
    <property type="entry name" value="GINS_B_Psf3"/>
    <property type="match status" value="1"/>
</dbReference>
<comment type="caution">
    <text evidence="9">The sequence shown here is derived from an EMBL/GenBank/DDBJ whole genome shotgun (WGS) entry which is preliminary data.</text>
</comment>
<dbReference type="PANTHER" id="PTHR22768:SF0">
    <property type="entry name" value="DNA REPLICATION COMPLEX GINS PROTEIN PSF3"/>
    <property type="match status" value="1"/>
</dbReference>